<proteinExistence type="predicted"/>
<dbReference type="RefSeq" id="WP_259092823.1">
    <property type="nucleotide sequence ID" value="NZ_CP130454.1"/>
</dbReference>
<organism evidence="2 3">
    <name type="scientific">Candidatus Fervidibacter sacchari</name>
    <dbReference type="NCBI Taxonomy" id="1448929"/>
    <lineage>
        <taxon>Bacteria</taxon>
        <taxon>Candidatus Fervidibacterota</taxon>
        <taxon>Candidatus Fervidibacter</taxon>
    </lineage>
</organism>
<reference evidence="2 3" key="1">
    <citation type="submission" date="2022-08" db="EMBL/GenBank/DDBJ databases">
        <title>Bacterial and archaeal communities from various locations to study Microbial Dark Matter (Phase II).</title>
        <authorList>
            <person name="Stepanauskas R."/>
        </authorList>
    </citation>
    <scope>NUCLEOTIDE SEQUENCE [LARGE SCALE GENOMIC DNA]</scope>
    <source>
        <strain evidence="2 3">PD1</strain>
    </source>
</reference>
<keyword evidence="1" id="KW-1133">Transmembrane helix</keyword>
<accession>A0ABT2EJ13</accession>
<keyword evidence="1" id="KW-0472">Membrane</keyword>
<protein>
    <submittedName>
        <fullName evidence="2">Membrane protein</fullName>
    </submittedName>
</protein>
<feature type="transmembrane region" description="Helical" evidence="1">
    <location>
        <begin position="64"/>
        <end position="89"/>
    </location>
</feature>
<name>A0ABT2EJ13_9BACT</name>
<gene>
    <name evidence="2" type="ORF">M2350_000345</name>
</gene>
<keyword evidence="3" id="KW-1185">Reference proteome</keyword>
<keyword evidence="1" id="KW-0812">Transmembrane</keyword>
<comment type="caution">
    <text evidence="2">The sequence shown here is derived from an EMBL/GenBank/DDBJ whole genome shotgun (WGS) entry which is preliminary data.</text>
</comment>
<evidence type="ECO:0000256" key="1">
    <source>
        <dbReference type="SAM" id="Phobius"/>
    </source>
</evidence>
<dbReference type="InterPro" id="IPR007462">
    <property type="entry name" value="COV1-like"/>
</dbReference>
<evidence type="ECO:0000313" key="3">
    <source>
        <dbReference type="Proteomes" id="UP001204798"/>
    </source>
</evidence>
<dbReference type="Pfam" id="PF04367">
    <property type="entry name" value="DUF502"/>
    <property type="match status" value="1"/>
</dbReference>
<dbReference type="PANTHER" id="PTHR31876">
    <property type="entry name" value="COV-LIKE PROTEIN 1"/>
    <property type="match status" value="1"/>
</dbReference>
<dbReference type="EMBL" id="JANUCP010000001">
    <property type="protein sequence ID" value="MCS3917948.1"/>
    <property type="molecule type" value="Genomic_DNA"/>
</dbReference>
<sequence>MQNKPPTRLQLFRRYFLTGVAFIAPLALTIFIFAYLFQLLHNWIGRPVSKLLPENLVAPDGSAWVASLVGLLLLLGCILIVGAIVSTVLGRRLAVFSERILLQLPLIRTVYAPAKQIVEFFVNPTAVQFGTVVLVRYPHPNSYAIGFITGKEVEQLNSATGKKMVNVFVPFTPTPVTGIMLVVPEDEVIPVDLTVEEALKMVVSGGVVTPVRVLTETEASKQ</sequence>
<feature type="transmembrane region" description="Helical" evidence="1">
    <location>
        <begin position="20"/>
        <end position="44"/>
    </location>
</feature>
<evidence type="ECO:0000313" key="2">
    <source>
        <dbReference type="EMBL" id="MCS3917948.1"/>
    </source>
</evidence>
<dbReference type="Proteomes" id="UP001204798">
    <property type="component" value="Unassembled WGS sequence"/>
</dbReference>
<dbReference type="PANTHER" id="PTHR31876:SF26">
    <property type="entry name" value="PROTEIN LIKE COV 2"/>
    <property type="match status" value="1"/>
</dbReference>